<gene>
    <name evidence="10" type="ORF">SIL82_13705</name>
</gene>
<accession>A0ABU4PMB0</accession>
<dbReference type="EMBL" id="JAWXXV010000001">
    <property type="protein sequence ID" value="MDX5985308.1"/>
    <property type="molecule type" value="Genomic_DNA"/>
</dbReference>
<feature type="domain" description="Major facilitator superfamily (MFS) profile" evidence="9">
    <location>
        <begin position="28"/>
        <end position="420"/>
    </location>
</feature>
<proteinExistence type="inferred from homology"/>
<keyword evidence="5 8" id="KW-0812">Transmembrane</keyword>
<comment type="subcellular location">
    <subcellularLocation>
        <location evidence="8">Cell inner membrane</location>
        <topology evidence="8">Multi-pass membrane protein</topology>
    </subcellularLocation>
    <subcellularLocation>
        <location evidence="1">Cell membrane</location>
        <topology evidence="1">Multi-pass membrane protein</topology>
    </subcellularLocation>
</comment>
<organism evidence="10 11">
    <name type="scientific">Sphingomonas echinoides</name>
    <dbReference type="NCBI Taxonomy" id="59803"/>
    <lineage>
        <taxon>Bacteria</taxon>
        <taxon>Pseudomonadati</taxon>
        <taxon>Pseudomonadota</taxon>
        <taxon>Alphaproteobacteria</taxon>
        <taxon>Sphingomonadales</taxon>
        <taxon>Sphingomonadaceae</taxon>
        <taxon>Sphingomonas</taxon>
    </lineage>
</organism>
<dbReference type="PANTHER" id="PTHR43124:SF3">
    <property type="entry name" value="CHLORAMPHENICOL EFFLUX PUMP RV0191"/>
    <property type="match status" value="1"/>
</dbReference>
<name>A0ABU4PMB0_9SPHN</name>
<dbReference type="CDD" id="cd17320">
    <property type="entry name" value="MFS_MdfA_MDR_like"/>
    <property type="match status" value="1"/>
</dbReference>
<reference evidence="10 11" key="1">
    <citation type="submission" date="2023-11" db="EMBL/GenBank/DDBJ databases">
        <title>MicrobeMod: A computational toolkit for identifying prokaryotic methylation and restriction-modification with nanopore sequencing.</title>
        <authorList>
            <person name="Crits-Christoph A."/>
            <person name="Kang S.C."/>
            <person name="Lee H."/>
            <person name="Ostrov N."/>
        </authorList>
    </citation>
    <scope>NUCLEOTIDE SEQUENCE [LARGE SCALE GENOMIC DNA]</scope>
    <source>
        <strain evidence="10 11">ATCC 14820</strain>
    </source>
</reference>
<evidence type="ECO:0000256" key="7">
    <source>
        <dbReference type="ARBA" id="ARBA00023136"/>
    </source>
</evidence>
<dbReference type="InterPro" id="IPR036259">
    <property type="entry name" value="MFS_trans_sf"/>
</dbReference>
<evidence type="ECO:0000256" key="1">
    <source>
        <dbReference type="ARBA" id="ARBA00004651"/>
    </source>
</evidence>
<feature type="transmembrane region" description="Helical" evidence="8">
    <location>
        <begin position="271"/>
        <end position="291"/>
    </location>
</feature>
<evidence type="ECO:0000256" key="4">
    <source>
        <dbReference type="ARBA" id="ARBA00022475"/>
    </source>
</evidence>
<keyword evidence="7 8" id="KW-0472">Membrane</keyword>
<feature type="transmembrane region" description="Helical" evidence="8">
    <location>
        <begin position="361"/>
        <end position="384"/>
    </location>
</feature>
<evidence type="ECO:0000313" key="11">
    <source>
        <dbReference type="Proteomes" id="UP001279660"/>
    </source>
</evidence>
<dbReference type="InterPro" id="IPR050189">
    <property type="entry name" value="MFS_Efflux_Transporters"/>
</dbReference>
<keyword evidence="11" id="KW-1185">Reference proteome</keyword>
<feature type="transmembrane region" description="Helical" evidence="8">
    <location>
        <begin position="396"/>
        <end position="413"/>
    </location>
</feature>
<keyword evidence="3 8" id="KW-0813">Transport</keyword>
<dbReference type="PROSITE" id="PS50850">
    <property type="entry name" value="MFS"/>
    <property type="match status" value="1"/>
</dbReference>
<evidence type="ECO:0000256" key="2">
    <source>
        <dbReference type="ARBA" id="ARBA00006236"/>
    </source>
</evidence>
<feature type="transmembrane region" description="Helical" evidence="8">
    <location>
        <begin position="99"/>
        <end position="118"/>
    </location>
</feature>
<dbReference type="Pfam" id="PF07690">
    <property type="entry name" value="MFS_1"/>
    <property type="match status" value="1"/>
</dbReference>
<keyword evidence="8" id="KW-0997">Cell inner membrane</keyword>
<keyword evidence="4" id="KW-1003">Cell membrane</keyword>
<evidence type="ECO:0000256" key="3">
    <source>
        <dbReference type="ARBA" id="ARBA00022448"/>
    </source>
</evidence>
<feature type="transmembrane region" description="Helical" evidence="8">
    <location>
        <begin position="158"/>
        <end position="182"/>
    </location>
</feature>
<dbReference type="Gene3D" id="1.20.1720.10">
    <property type="entry name" value="Multidrug resistance protein D"/>
    <property type="match status" value="1"/>
</dbReference>
<dbReference type="Proteomes" id="UP001279660">
    <property type="component" value="Unassembled WGS sequence"/>
</dbReference>
<dbReference type="InterPro" id="IPR011701">
    <property type="entry name" value="MFS"/>
</dbReference>
<comment type="similarity">
    <text evidence="2 8">Belongs to the major facilitator superfamily. Bcr/CmlA family.</text>
</comment>
<dbReference type="InterPro" id="IPR020846">
    <property type="entry name" value="MFS_dom"/>
</dbReference>
<feature type="transmembrane region" description="Helical" evidence="8">
    <location>
        <begin position="303"/>
        <end position="323"/>
    </location>
</feature>
<keyword evidence="6 8" id="KW-1133">Transmembrane helix</keyword>
<dbReference type="InterPro" id="IPR004812">
    <property type="entry name" value="Efflux_drug-R_Bcr/CmlA"/>
</dbReference>
<feature type="transmembrane region" description="Helical" evidence="8">
    <location>
        <begin position="239"/>
        <end position="259"/>
    </location>
</feature>
<feature type="transmembrane region" description="Helical" evidence="8">
    <location>
        <begin position="124"/>
        <end position="146"/>
    </location>
</feature>
<feature type="transmembrane region" description="Helical" evidence="8">
    <location>
        <begin position="67"/>
        <end position="87"/>
    </location>
</feature>
<evidence type="ECO:0000256" key="6">
    <source>
        <dbReference type="ARBA" id="ARBA00022989"/>
    </source>
</evidence>
<dbReference type="SUPFAM" id="SSF103473">
    <property type="entry name" value="MFS general substrate transporter"/>
    <property type="match status" value="1"/>
</dbReference>
<feature type="transmembrane region" description="Helical" evidence="8">
    <location>
        <begin position="188"/>
        <end position="206"/>
    </location>
</feature>
<evidence type="ECO:0000256" key="8">
    <source>
        <dbReference type="RuleBase" id="RU365088"/>
    </source>
</evidence>
<evidence type="ECO:0000256" key="5">
    <source>
        <dbReference type="ARBA" id="ARBA00022692"/>
    </source>
</evidence>
<evidence type="ECO:0000313" key="10">
    <source>
        <dbReference type="EMBL" id="MDX5985308.1"/>
    </source>
</evidence>
<feature type="transmembrane region" description="Helical" evidence="8">
    <location>
        <begin position="33"/>
        <end position="55"/>
    </location>
</feature>
<dbReference type="PANTHER" id="PTHR43124">
    <property type="entry name" value="PURINE EFFLUX PUMP PBUE"/>
    <property type="match status" value="1"/>
</dbReference>
<dbReference type="RefSeq" id="WP_010408419.1">
    <property type="nucleotide sequence ID" value="NZ_JAWXXV010000001.1"/>
</dbReference>
<protein>
    <recommendedName>
        <fullName evidence="8">Bcr/CflA family efflux transporter</fullName>
    </recommendedName>
</protein>
<comment type="caution">
    <text evidence="10">The sequence shown here is derived from an EMBL/GenBank/DDBJ whole genome shotgun (WGS) entry which is preliminary data.</text>
</comment>
<evidence type="ECO:0000259" key="9">
    <source>
        <dbReference type="PROSITE" id="PS50850"/>
    </source>
</evidence>
<dbReference type="NCBIfam" id="TIGR00710">
    <property type="entry name" value="efflux_Bcr_CflA"/>
    <property type="match status" value="1"/>
</dbReference>
<feature type="transmembrane region" description="Helical" evidence="8">
    <location>
        <begin position="329"/>
        <end position="349"/>
    </location>
</feature>
<sequence length="422" mass="44568">MGDLRGRLGHWGDMPVSNDIPVQDTPPIRLVEFVPLIAALISLGALGIDTMLPALPDIARRLGVDAIVDGPLILTVFVVGLGIGQLIHGPLTDRFGRRPVLIAGLLGYIVCNLLAGLANGFALLLAMRFISGLAVAASRVVTIAVIRDCFSGRAMAQVTSLAFMVFMAVPIVAPSIGQAILLLGSWRLIFEMIAAAALLCLVWFVLRMPETLRPENRAPLSIRSTVSGWRHTLRDRYSLGYMIAALICQGAIFGYLSSIQPIMEHVFHRPGLLGMVFAASAGTMAVANLLNSRIVIHLGMRRISQVALVVMIVSSGTGLAVGSFGDEPLLVFVVVQAITMACFGLATSNMSAMAMENMGEIAGIASSVQGFFGITLGGVIGWAIGRSFNGTTAPMHLGFLIAGVAGLGIAAIVERGRLFRPS</sequence>